<evidence type="ECO:0000256" key="1">
    <source>
        <dbReference type="SAM" id="Phobius"/>
    </source>
</evidence>
<comment type="caution">
    <text evidence="2">The sequence shown here is derived from an EMBL/GenBank/DDBJ whole genome shotgun (WGS) entry which is preliminary data.</text>
</comment>
<organism evidence="2 4">
    <name type="scientific">Oerskovia enterophila</name>
    <dbReference type="NCBI Taxonomy" id="43678"/>
    <lineage>
        <taxon>Bacteria</taxon>
        <taxon>Bacillati</taxon>
        <taxon>Actinomycetota</taxon>
        <taxon>Actinomycetes</taxon>
        <taxon>Micrococcales</taxon>
        <taxon>Cellulomonadaceae</taxon>
        <taxon>Oerskovia</taxon>
    </lineage>
</organism>
<protein>
    <submittedName>
        <fullName evidence="2">Uncharacterized protein</fullName>
    </submittedName>
</protein>
<reference evidence="2 4" key="1">
    <citation type="submission" date="2016-01" db="EMBL/GenBank/DDBJ databases">
        <title>Genome sequence of Oerskovia enterophila VJag, an agar and cellulose degrading bacterium.</title>
        <authorList>
            <person name="Poehlein A."/>
            <person name="Jag V."/>
            <person name="Bengelsdorf F."/>
            <person name="Duerre P."/>
            <person name="Daniel R."/>
        </authorList>
    </citation>
    <scope>NUCLEOTIDE SEQUENCE [LARGE SCALE GENOMIC DNA]</scope>
    <source>
        <strain evidence="2 4">VJag</strain>
    </source>
</reference>
<proteinExistence type="predicted"/>
<keyword evidence="1" id="KW-0812">Transmembrane</keyword>
<keyword evidence="1" id="KW-0472">Membrane</keyword>
<evidence type="ECO:0000313" key="5">
    <source>
        <dbReference type="Proteomes" id="UP000093412"/>
    </source>
</evidence>
<dbReference type="AlphaFoldDB" id="A0A163SYG1"/>
<dbReference type="STRING" id="43678.OJAG_04180"/>
<sequence length="90" mass="10182">MSWDWVPPRPGEDEPTRRTDRRLRLALTVLMVVFTGVLAVYYLTVGLDQMRTQCVTERPAGVSSNQVSTSWRWWPPGYSCTYPDGGTTSA</sequence>
<reference evidence="3 5" key="2">
    <citation type="submission" date="2016-06" db="EMBL/GenBank/DDBJ databases">
        <title>Genome sequence of Oerskovia enterophila DSM 43852.</title>
        <authorList>
            <person name="Poehlein A."/>
            <person name="Jag V."/>
            <person name="Bengelsdorf F.R."/>
            <person name="Daniel R."/>
            <person name="Duerre P."/>
        </authorList>
    </citation>
    <scope>NUCLEOTIDE SEQUENCE [LARGE SCALE GENOMIC DNA]</scope>
    <source>
        <strain evidence="3 5">DSM 43852</strain>
    </source>
</reference>
<evidence type="ECO:0000313" key="3">
    <source>
        <dbReference type="EMBL" id="OCI29616.1"/>
    </source>
</evidence>
<keyword evidence="1" id="KW-1133">Transmembrane helix</keyword>
<dbReference type="EMBL" id="MAQA01000065">
    <property type="protein sequence ID" value="OCI29616.1"/>
    <property type="molecule type" value="Genomic_DNA"/>
</dbReference>
<dbReference type="PATRIC" id="fig|43678.3.peg.444"/>
<evidence type="ECO:0000313" key="2">
    <source>
        <dbReference type="EMBL" id="KZM36890.1"/>
    </source>
</evidence>
<name>A0A163SYG1_9CELL</name>
<dbReference type="Proteomes" id="UP000093412">
    <property type="component" value="Unassembled WGS sequence"/>
</dbReference>
<dbReference type="OrthoDB" id="4833355at2"/>
<dbReference type="RefSeq" id="WP_068627497.1">
    <property type="nucleotide sequence ID" value="NZ_LRIE01000038.1"/>
</dbReference>
<keyword evidence="5" id="KW-1185">Reference proteome</keyword>
<gene>
    <name evidence="3" type="ORF">OERS_36940</name>
    <name evidence="2" type="ORF">OJAG_04180</name>
</gene>
<dbReference type="Proteomes" id="UP000076447">
    <property type="component" value="Unassembled WGS sequence"/>
</dbReference>
<accession>A0A163SYG1</accession>
<evidence type="ECO:0000313" key="4">
    <source>
        <dbReference type="Proteomes" id="UP000076447"/>
    </source>
</evidence>
<feature type="transmembrane region" description="Helical" evidence="1">
    <location>
        <begin position="25"/>
        <end position="44"/>
    </location>
</feature>
<dbReference type="EMBL" id="LRIE01000038">
    <property type="protein sequence ID" value="KZM36890.1"/>
    <property type="molecule type" value="Genomic_DNA"/>
</dbReference>